<dbReference type="EMBL" id="FPKX01000020">
    <property type="protein sequence ID" value="SFZ97793.1"/>
    <property type="molecule type" value="Genomic_DNA"/>
</dbReference>
<evidence type="ECO:0000313" key="2">
    <source>
        <dbReference type="EMBL" id="SFZ97793.1"/>
    </source>
</evidence>
<dbReference type="AlphaFoldDB" id="A0A1W1ECP5"/>
<feature type="transmembrane region" description="Helical" evidence="1">
    <location>
        <begin position="20"/>
        <end position="37"/>
    </location>
</feature>
<evidence type="ECO:0000256" key="1">
    <source>
        <dbReference type="SAM" id="Phobius"/>
    </source>
</evidence>
<accession>A0A1W1ECP5</accession>
<proteinExistence type="predicted"/>
<gene>
    <name evidence="2" type="ORF">MNB_SV-5-164</name>
</gene>
<keyword evidence="1" id="KW-0472">Membrane</keyword>
<keyword evidence="1" id="KW-1133">Transmembrane helix</keyword>
<keyword evidence="1" id="KW-0812">Transmembrane</keyword>
<sequence>MTFFPSLLLGYFKEHYKHLAPSIFLHMYFNVWSLLIII</sequence>
<protein>
    <submittedName>
        <fullName evidence="2">Uncharacterized protein</fullName>
    </submittedName>
</protein>
<organism evidence="2">
    <name type="scientific">hydrothermal vent metagenome</name>
    <dbReference type="NCBI Taxonomy" id="652676"/>
    <lineage>
        <taxon>unclassified sequences</taxon>
        <taxon>metagenomes</taxon>
        <taxon>ecological metagenomes</taxon>
    </lineage>
</organism>
<reference evidence="2" key="1">
    <citation type="submission" date="2016-10" db="EMBL/GenBank/DDBJ databases">
        <authorList>
            <person name="de Groot N.N."/>
        </authorList>
    </citation>
    <scope>NUCLEOTIDE SEQUENCE</scope>
</reference>
<name>A0A1W1ECP5_9ZZZZ</name>